<accession>A0AAU3GNH2</accession>
<keyword evidence="2" id="KW-0732">Signal</keyword>
<sequence>MNTRHIARTARSTGLVAVAAAAALALTACGGTDAAAGPDKKDSASAPASTSGKGEDTSKVGTLSEKSKAGTGSPVSTEPLPDGSTAKIYELGSQHYRADLVDDGEVFASLETDEHDAGLDANDMFVVLTLGGQLNSWMGGGQTGPGTFDLAGGWKAKVTKTGTNGFRAEILGNEGAVEGTLNAKGHDAGVDANGVGIVLTAGGVISAHE</sequence>
<organism evidence="3">
    <name type="scientific">Streptomyces sp. NBC_01401</name>
    <dbReference type="NCBI Taxonomy" id="2903854"/>
    <lineage>
        <taxon>Bacteria</taxon>
        <taxon>Bacillati</taxon>
        <taxon>Actinomycetota</taxon>
        <taxon>Actinomycetes</taxon>
        <taxon>Kitasatosporales</taxon>
        <taxon>Streptomycetaceae</taxon>
        <taxon>Streptomyces</taxon>
    </lineage>
</organism>
<reference evidence="3" key="1">
    <citation type="submission" date="2022-10" db="EMBL/GenBank/DDBJ databases">
        <title>The complete genomes of actinobacterial strains from the NBC collection.</title>
        <authorList>
            <person name="Joergensen T.S."/>
            <person name="Alvarez Arevalo M."/>
            <person name="Sterndorff E.B."/>
            <person name="Faurdal D."/>
            <person name="Vuksanovic O."/>
            <person name="Mourched A.-S."/>
            <person name="Charusanti P."/>
            <person name="Shaw S."/>
            <person name="Blin K."/>
            <person name="Weber T."/>
        </authorList>
    </citation>
    <scope>NUCLEOTIDE SEQUENCE</scope>
    <source>
        <strain evidence="3">NBC_01401</strain>
    </source>
</reference>
<gene>
    <name evidence="3" type="ORF">OG626_03650</name>
</gene>
<dbReference type="AlphaFoldDB" id="A0AAU3GNH2"/>
<evidence type="ECO:0000256" key="1">
    <source>
        <dbReference type="SAM" id="MobiDB-lite"/>
    </source>
</evidence>
<feature type="region of interest" description="Disordered" evidence="1">
    <location>
        <begin position="32"/>
        <end position="85"/>
    </location>
</feature>
<proteinExistence type="predicted"/>
<dbReference type="EMBL" id="CP109535">
    <property type="protein sequence ID" value="WTY94050.1"/>
    <property type="molecule type" value="Genomic_DNA"/>
</dbReference>
<evidence type="ECO:0008006" key="4">
    <source>
        <dbReference type="Google" id="ProtNLM"/>
    </source>
</evidence>
<dbReference type="PROSITE" id="PS51257">
    <property type="entry name" value="PROKAR_LIPOPROTEIN"/>
    <property type="match status" value="1"/>
</dbReference>
<name>A0AAU3GNH2_9ACTN</name>
<protein>
    <recommendedName>
        <fullName evidence="4">Lipoprotein</fullName>
    </recommendedName>
</protein>
<evidence type="ECO:0000313" key="3">
    <source>
        <dbReference type="EMBL" id="WTY94050.1"/>
    </source>
</evidence>
<feature type="chain" id="PRO_5043558770" description="Lipoprotein" evidence="2">
    <location>
        <begin position="31"/>
        <end position="209"/>
    </location>
</feature>
<feature type="signal peptide" evidence="2">
    <location>
        <begin position="1"/>
        <end position="30"/>
    </location>
</feature>
<evidence type="ECO:0000256" key="2">
    <source>
        <dbReference type="SAM" id="SignalP"/>
    </source>
</evidence>